<feature type="transmembrane region" description="Helical" evidence="1">
    <location>
        <begin position="6"/>
        <end position="29"/>
    </location>
</feature>
<evidence type="ECO:0000313" key="2">
    <source>
        <dbReference type="EMBL" id="MCM8569303.1"/>
    </source>
</evidence>
<comment type="caution">
    <text evidence="2">The sequence shown here is derived from an EMBL/GenBank/DDBJ whole genome shotgun (WGS) entry which is preliminary data.</text>
</comment>
<keyword evidence="3" id="KW-1185">Reference proteome</keyword>
<dbReference type="EMBL" id="JAMSCK010000003">
    <property type="protein sequence ID" value="MCM8569303.1"/>
    <property type="molecule type" value="Genomic_DNA"/>
</dbReference>
<name>A0ABT0Z0Q0_9FLAO</name>
<feature type="transmembrane region" description="Helical" evidence="1">
    <location>
        <begin position="41"/>
        <end position="59"/>
    </location>
</feature>
<proteinExistence type="predicted"/>
<gene>
    <name evidence="2" type="ORF">NE848_07925</name>
</gene>
<feature type="transmembrane region" description="Helical" evidence="1">
    <location>
        <begin position="91"/>
        <end position="110"/>
    </location>
</feature>
<keyword evidence="1" id="KW-0812">Transmembrane</keyword>
<evidence type="ECO:0000256" key="1">
    <source>
        <dbReference type="SAM" id="Phobius"/>
    </source>
</evidence>
<protein>
    <recommendedName>
        <fullName evidence="4">DoxX family protein</fullName>
    </recommendedName>
</protein>
<sequence length="113" mass="12597">MKIAFIALLMVHLLIHLLGFFKAFDLVELSESGSQISRTQGIFWLVTALLFIPGGILYIQNNPAWTLAVIPAALASQILIVLNWNDAKFGTIVNLLIILVAMMHFAAWQFENT</sequence>
<reference evidence="2" key="1">
    <citation type="submission" date="2022-06" db="EMBL/GenBank/DDBJ databases">
        <title>Gramella sediminis sp. nov., isolated from deep-sea sediment of the Indian Ocean.</title>
        <authorList>
            <person name="Yang L."/>
        </authorList>
    </citation>
    <scope>NUCLEOTIDE SEQUENCE</scope>
    <source>
        <strain evidence="2">HMD3159</strain>
    </source>
</reference>
<dbReference type="Proteomes" id="UP001155077">
    <property type="component" value="Unassembled WGS sequence"/>
</dbReference>
<dbReference type="RefSeq" id="WP_252112239.1">
    <property type="nucleotide sequence ID" value="NZ_JAMSCK010000003.1"/>
</dbReference>
<evidence type="ECO:0008006" key="4">
    <source>
        <dbReference type="Google" id="ProtNLM"/>
    </source>
</evidence>
<organism evidence="2 3">
    <name type="scientific">Gramella jeungdoensis</name>
    <dbReference type="NCBI Taxonomy" id="708091"/>
    <lineage>
        <taxon>Bacteria</taxon>
        <taxon>Pseudomonadati</taxon>
        <taxon>Bacteroidota</taxon>
        <taxon>Flavobacteriia</taxon>
        <taxon>Flavobacteriales</taxon>
        <taxon>Flavobacteriaceae</taxon>
        <taxon>Christiangramia</taxon>
    </lineage>
</organism>
<feature type="transmembrane region" description="Helical" evidence="1">
    <location>
        <begin position="65"/>
        <end position="84"/>
    </location>
</feature>
<accession>A0ABT0Z0Q0</accession>
<evidence type="ECO:0000313" key="3">
    <source>
        <dbReference type="Proteomes" id="UP001155077"/>
    </source>
</evidence>
<keyword evidence="1" id="KW-1133">Transmembrane helix</keyword>
<keyword evidence="1" id="KW-0472">Membrane</keyword>